<feature type="compositionally biased region" description="Low complexity" evidence="5">
    <location>
        <begin position="49"/>
        <end position="60"/>
    </location>
</feature>
<feature type="domain" description="Bifunctional inhibitor/plant lipid transfer protein/seed storage helical" evidence="7">
    <location>
        <begin position="100"/>
        <end position="195"/>
    </location>
</feature>
<dbReference type="Gramene" id="PAN15763">
    <property type="protein sequence ID" value="PAN15763"/>
    <property type="gene ID" value="PAHAL_3G006300"/>
</dbReference>
<organism evidence="8">
    <name type="scientific">Panicum hallii</name>
    <dbReference type="NCBI Taxonomy" id="206008"/>
    <lineage>
        <taxon>Eukaryota</taxon>
        <taxon>Viridiplantae</taxon>
        <taxon>Streptophyta</taxon>
        <taxon>Embryophyta</taxon>
        <taxon>Tracheophyta</taxon>
        <taxon>Spermatophyta</taxon>
        <taxon>Magnoliopsida</taxon>
        <taxon>Liliopsida</taxon>
        <taxon>Poales</taxon>
        <taxon>Poaceae</taxon>
        <taxon>PACMAD clade</taxon>
        <taxon>Panicoideae</taxon>
        <taxon>Panicodae</taxon>
        <taxon>Paniceae</taxon>
        <taxon>Panicinae</taxon>
        <taxon>Panicum</taxon>
        <taxon>Panicum sect. Panicum</taxon>
    </lineage>
</organism>
<keyword evidence="4" id="KW-0325">Glycoprotein</keyword>
<dbReference type="InterPro" id="IPR016140">
    <property type="entry name" value="Bifunc_inhib/LTP/seed_store"/>
</dbReference>
<dbReference type="EMBL" id="CM008048">
    <property type="protein sequence ID" value="PAN15763.1"/>
    <property type="molecule type" value="Genomic_DNA"/>
</dbReference>
<keyword evidence="2 6" id="KW-0732">Signal</keyword>
<accession>A0A2S3H5N7</accession>
<feature type="chain" id="PRO_5015553720" description="Bifunctional inhibitor/plant lipid transfer protein/seed storage helical domain-containing protein" evidence="6">
    <location>
        <begin position="24"/>
        <end position="227"/>
    </location>
</feature>
<dbReference type="SUPFAM" id="SSF47699">
    <property type="entry name" value="Bifunctional inhibitor/lipid-transfer protein/seed storage 2S albumin"/>
    <property type="match status" value="1"/>
</dbReference>
<gene>
    <name evidence="8" type="ORF">PAHAL_3G006300</name>
</gene>
<comment type="similarity">
    <text evidence="1">Belongs to the plant LTP family.</text>
</comment>
<dbReference type="CDD" id="cd00010">
    <property type="entry name" value="AAI_LTSS"/>
    <property type="match status" value="1"/>
</dbReference>
<dbReference type="PANTHER" id="PTHR33044">
    <property type="entry name" value="BIFUNCTIONAL INHIBITOR/LIPID-TRANSFER PROTEIN/SEED STORAGE 2S ALBUMIN SUPERFAMILY PROTEIN-RELATED"/>
    <property type="match status" value="1"/>
</dbReference>
<keyword evidence="3" id="KW-1015">Disulfide bond</keyword>
<sequence length="227" mass="23228">MAKRVATVLAVAAVLMAVQPSEAAPEDAALRFPGRAGSRPRNPVFPGYPRARPSPRTSGSPAPPTPSAPVSPPPCPRPVVPETPLVAGFPGLPGSVGGSTPSSSPTDCVTPLAGLMTCGTFLTGSESETPTPQSECCSGLGAFLNTSSAAGDGERTLRCLCPVILGDVNKMLPKPVDPVRMMYLPIACGVVLPPQVLYICLTGQQTPPLVGRIPDVWEKPSSAALSP</sequence>
<feature type="compositionally biased region" description="Pro residues" evidence="5">
    <location>
        <begin position="61"/>
        <end position="81"/>
    </location>
</feature>
<evidence type="ECO:0000256" key="2">
    <source>
        <dbReference type="ARBA" id="ARBA00022729"/>
    </source>
</evidence>
<dbReference type="Gene3D" id="1.10.110.10">
    <property type="entry name" value="Plant lipid-transfer and hydrophobic proteins"/>
    <property type="match status" value="1"/>
</dbReference>
<dbReference type="InterPro" id="IPR036312">
    <property type="entry name" value="Bifun_inhib/LTP/seed_sf"/>
</dbReference>
<evidence type="ECO:0000259" key="7">
    <source>
        <dbReference type="Pfam" id="PF14368"/>
    </source>
</evidence>
<reference evidence="8" key="1">
    <citation type="submission" date="2018-04" db="EMBL/GenBank/DDBJ databases">
        <title>WGS assembly of Panicum hallii.</title>
        <authorList>
            <person name="Lovell J."/>
            <person name="Jenkins J."/>
            <person name="Lowry D."/>
            <person name="Mamidi S."/>
            <person name="Sreedasyam A."/>
            <person name="Weng X."/>
            <person name="Barry K."/>
            <person name="Bonette J."/>
            <person name="Campitelli B."/>
            <person name="Daum C."/>
            <person name="Gordon S."/>
            <person name="Gould B."/>
            <person name="Lipzen A."/>
            <person name="Macqueen A."/>
            <person name="Palacio-Mejia J."/>
            <person name="Plott C."/>
            <person name="Shakirov E."/>
            <person name="Shu S."/>
            <person name="Yoshinaga Y."/>
            <person name="Zane M."/>
            <person name="Rokhsar D."/>
            <person name="Grimwood J."/>
            <person name="Schmutz J."/>
            <person name="Juenger T."/>
        </authorList>
    </citation>
    <scope>NUCLEOTIDE SEQUENCE [LARGE SCALE GENOMIC DNA]</scope>
    <source>
        <strain evidence="8">FIL2</strain>
    </source>
</reference>
<evidence type="ECO:0000256" key="5">
    <source>
        <dbReference type="SAM" id="MobiDB-lite"/>
    </source>
</evidence>
<protein>
    <recommendedName>
        <fullName evidence="7">Bifunctional inhibitor/plant lipid transfer protein/seed storage helical domain-containing protein</fullName>
    </recommendedName>
</protein>
<evidence type="ECO:0000256" key="3">
    <source>
        <dbReference type="ARBA" id="ARBA00023157"/>
    </source>
</evidence>
<evidence type="ECO:0000256" key="6">
    <source>
        <dbReference type="SAM" id="SignalP"/>
    </source>
</evidence>
<dbReference type="InterPro" id="IPR043325">
    <property type="entry name" value="LTSS"/>
</dbReference>
<dbReference type="Proteomes" id="UP000243499">
    <property type="component" value="Chromosome 3"/>
</dbReference>
<name>A0A2S3H5N7_9POAL</name>
<evidence type="ECO:0000313" key="8">
    <source>
        <dbReference type="EMBL" id="PAN15763.1"/>
    </source>
</evidence>
<evidence type="ECO:0000256" key="4">
    <source>
        <dbReference type="ARBA" id="ARBA00023180"/>
    </source>
</evidence>
<feature type="region of interest" description="Disordered" evidence="5">
    <location>
        <begin position="20"/>
        <end position="82"/>
    </location>
</feature>
<evidence type="ECO:0000256" key="1">
    <source>
        <dbReference type="ARBA" id="ARBA00009748"/>
    </source>
</evidence>
<feature type="signal peptide" evidence="6">
    <location>
        <begin position="1"/>
        <end position="23"/>
    </location>
</feature>
<proteinExistence type="inferred from homology"/>
<dbReference type="Pfam" id="PF14368">
    <property type="entry name" value="LTP_2"/>
    <property type="match status" value="1"/>
</dbReference>
<dbReference type="AlphaFoldDB" id="A0A2S3H5N7"/>